<evidence type="ECO:0000313" key="1">
    <source>
        <dbReference type="EMBL" id="GFG36054.1"/>
    </source>
</evidence>
<dbReference type="InterPro" id="IPR027417">
    <property type="entry name" value="P-loop_NTPase"/>
</dbReference>
<dbReference type="AlphaFoldDB" id="A0A6L2PV33"/>
<evidence type="ECO:0000313" key="2">
    <source>
        <dbReference type="Proteomes" id="UP000502823"/>
    </source>
</evidence>
<dbReference type="InParanoid" id="A0A6L2PV33"/>
<sequence>MIATAVLKEGAVKVLQDFEETSRDEIWYRFLEGEDARKLDQMFNRHKCLIEVNPGRMLMPQKYEEMGHYIRAMEVRPSDVWVISYPRTGDENSFSCWQK</sequence>
<dbReference type="EMBL" id="BLKM01006038">
    <property type="protein sequence ID" value="GFG36054.1"/>
    <property type="molecule type" value="Genomic_DNA"/>
</dbReference>
<protein>
    <submittedName>
        <fullName evidence="1">Uncharacterized protein</fullName>
    </submittedName>
</protein>
<dbReference type="Proteomes" id="UP000502823">
    <property type="component" value="Unassembled WGS sequence"/>
</dbReference>
<organism evidence="1 2">
    <name type="scientific">Coptotermes formosanus</name>
    <name type="common">Formosan subterranean termite</name>
    <dbReference type="NCBI Taxonomy" id="36987"/>
    <lineage>
        <taxon>Eukaryota</taxon>
        <taxon>Metazoa</taxon>
        <taxon>Ecdysozoa</taxon>
        <taxon>Arthropoda</taxon>
        <taxon>Hexapoda</taxon>
        <taxon>Insecta</taxon>
        <taxon>Pterygota</taxon>
        <taxon>Neoptera</taxon>
        <taxon>Polyneoptera</taxon>
        <taxon>Dictyoptera</taxon>
        <taxon>Blattodea</taxon>
        <taxon>Blattoidea</taxon>
        <taxon>Termitoidae</taxon>
        <taxon>Rhinotermitidae</taxon>
        <taxon>Coptotermes</taxon>
    </lineage>
</organism>
<accession>A0A6L2PV33</accession>
<dbReference type="OrthoDB" id="205623at2759"/>
<comment type="caution">
    <text evidence="1">The sequence shown here is derived from an EMBL/GenBank/DDBJ whole genome shotgun (WGS) entry which is preliminary data.</text>
</comment>
<reference evidence="2" key="1">
    <citation type="submission" date="2020-01" db="EMBL/GenBank/DDBJ databases">
        <title>Draft genome sequence of the Termite Coptotermes fromosanus.</title>
        <authorList>
            <person name="Itakura S."/>
            <person name="Yosikawa Y."/>
            <person name="Umezawa K."/>
        </authorList>
    </citation>
    <scope>NUCLEOTIDE SEQUENCE [LARGE SCALE GENOMIC DNA]</scope>
</reference>
<gene>
    <name evidence="1" type="ORF">Cfor_01722</name>
</gene>
<name>A0A6L2PV33_COPFO</name>
<dbReference type="Gene3D" id="3.40.50.300">
    <property type="entry name" value="P-loop containing nucleotide triphosphate hydrolases"/>
    <property type="match status" value="1"/>
</dbReference>
<keyword evidence="2" id="KW-1185">Reference proteome</keyword>
<proteinExistence type="predicted"/>